<dbReference type="GO" id="GO:0032259">
    <property type="term" value="P:methylation"/>
    <property type="evidence" value="ECO:0007669"/>
    <property type="project" value="UniProtKB-KW"/>
</dbReference>
<evidence type="ECO:0000313" key="5">
    <source>
        <dbReference type="EMBL" id="QHQ62966.1"/>
    </source>
</evidence>
<feature type="domain" description="Methyltransferase type 11" evidence="4">
    <location>
        <begin position="46"/>
        <end position="138"/>
    </location>
</feature>
<protein>
    <submittedName>
        <fullName evidence="5">Methyltransferase domain-containing protein</fullName>
    </submittedName>
</protein>
<organism evidence="5 6">
    <name type="scientific">Anaerocolumna sedimenticola</name>
    <dbReference type="NCBI Taxonomy" id="2696063"/>
    <lineage>
        <taxon>Bacteria</taxon>
        <taxon>Bacillati</taxon>
        <taxon>Bacillota</taxon>
        <taxon>Clostridia</taxon>
        <taxon>Lachnospirales</taxon>
        <taxon>Lachnospiraceae</taxon>
        <taxon>Anaerocolumna</taxon>
    </lineage>
</organism>
<dbReference type="PANTHER" id="PTHR44942">
    <property type="entry name" value="METHYLTRANSF_11 DOMAIN-CONTAINING PROTEIN"/>
    <property type="match status" value="1"/>
</dbReference>
<dbReference type="InterPro" id="IPR013216">
    <property type="entry name" value="Methyltransf_11"/>
</dbReference>
<sequence length="260" mass="29913">MPTTEGLEITFNTVYFEYDKWRPTYPKELYNEIFNIKEINPLSNILEIGIGTGQATLPLLETGCSLTAIELGDQLAEYSKEKFKNYEQFKVKNIAFQNFECPSNSFDLIFSATAFHWIPEEIGYTKVFDLLKSGGIFARFANHPYKDKKCNEIHDAFQKIYAKYMPGSLAGDEYSEENAKNIANIACKYGFTDISYKLYHRTRTFTANDYTMLLGTYSDHIAIEETTRKKFFAEIRQAIDDNGGIITLYDTIDLQIARKP</sequence>
<dbReference type="InterPro" id="IPR051052">
    <property type="entry name" value="Diverse_substrate_MTase"/>
</dbReference>
<proteinExistence type="inferred from homology"/>
<dbReference type="EMBL" id="CP048000">
    <property type="protein sequence ID" value="QHQ62966.1"/>
    <property type="molecule type" value="Genomic_DNA"/>
</dbReference>
<evidence type="ECO:0000256" key="2">
    <source>
        <dbReference type="ARBA" id="ARBA00022603"/>
    </source>
</evidence>
<dbReference type="PANTHER" id="PTHR44942:SF4">
    <property type="entry name" value="METHYLTRANSFERASE TYPE 11 DOMAIN-CONTAINING PROTEIN"/>
    <property type="match status" value="1"/>
</dbReference>
<dbReference type="GO" id="GO:0008168">
    <property type="term" value="F:methyltransferase activity"/>
    <property type="evidence" value="ECO:0007669"/>
    <property type="project" value="UniProtKB-KW"/>
</dbReference>
<comment type="similarity">
    <text evidence="1">Belongs to the methyltransferase superfamily.</text>
</comment>
<keyword evidence="2 5" id="KW-0489">Methyltransferase</keyword>
<evidence type="ECO:0000259" key="4">
    <source>
        <dbReference type="Pfam" id="PF08241"/>
    </source>
</evidence>
<dbReference type="AlphaFoldDB" id="A0A6P1TTC3"/>
<evidence type="ECO:0000256" key="3">
    <source>
        <dbReference type="ARBA" id="ARBA00022679"/>
    </source>
</evidence>
<dbReference type="Gene3D" id="3.40.50.150">
    <property type="entry name" value="Vaccinia Virus protein VP39"/>
    <property type="match status" value="1"/>
</dbReference>
<reference evidence="5 6" key="1">
    <citation type="submission" date="2020-01" db="EMBL/GenBank/DDBJ databases">
        <title>Genome analysis of Anaerocolumna sp. CBA3638.</title>
        <authorList>
            <person name="Kim J."/>
            <person name="Roh S.W."/>
        </authorList>
    </citation>
    <scope>NUCLEOTIDE SEQUENCE [LARGE SCALE GENOMIC DNA]</scope>
    <source>
        <strain evidence="5 6">CBA3638</strain>
    </source>
</reference>
<dbReference type="SUPFAM" id="SSF53335">
    <property type="entry name" value="S-adenosyl-L-methionine-dependent methyltransferases"/>
    <property type="match status" value="1"/>
</dbReference>
<dbReference type="Proteomes" id="UP000464314">
    <property type="component" value="Chromosome"/>
</dbReference>
<dbReference type="RefSeq" id="WP_161839788.1">
    <property type="nucleotide sequence ID" value="NZ_CP048000.1"/>
</dbReference>
<evidence type="ECO:0000256" key="1">
    <source>
        <dbReference type="ARBA" id="ARBA00008361"/>
    </source>
</evidence>
<accession>A0A6P1TTC3</accession>
<dbReference type="KEGG" id="anr:Ana3638_21065"/>
<dbReference type="CDD" id="cd02440">
    <property type="entry name" value="AdoMet_MTases"/>
    <property type="match status" value="1"/>
</dbReference>
<keyword evidence="3 5" id="KW-0808">Transferase</keyword>
<dbReference type="Pfam" id="PF08241">
    <property type="entry name" value="Methyltransf_11"/>
    <property type="match status" value="1"/>
</dbReference>
<gene>
    <name evidence="5" type="ORF">Ana3638_21065</name>
</gene>
<name>A0A6P1TTC3_9FIRM</name>
<dbReference type="InterPro" id="IPR029063">
    <property type="entry name" value="SAM-dependent_MTases_sf"/>
</dbReference>
<keyword evidence="6" id="KW-1185">Reference proteome</keyword>
<evidence type="ECO:0000313" key="6">
    <source>
        <dbReference type="Proteomes" id="UP000464314"/>
    </source>
</evidence>